<evidence type="ECO:0000256" key="5">
    <source>
        <dbReference type="ARBA" id="ARBA00023136"/>
    </source>
</evidence>
<dbReference type="GO" id="GO:0016020">
    <property type="term" value="C:membrane"/>
    <property type="evidence" value="ECO:0007669"/>
    <property type="project" value="UniProtKB-SubCell"/>
</dbReference>
<dbReference type="AlphaFoldDB" id="A0A1F6FGP4"/>
<gene>
    <name evidence="7" type="ORF">A3G90_03145</name>
</gene>
<comment type="similarity">
    <text evidence="2">Belongs to the autoinducer-2 exporter (AI-2E) (TC 2.A.86) family.</text>
</comment>
<feature type="transmembrane region" description="Helical" evidence="6">
    <location>
        <begin position="140"/>
        <end position="165"/>
    </location>
</feature>
<feature type="transmembrane region" description="Helical" evidence="6">
    <location>
        <begin position="200"/>
        <end position="222"/>
    </location>
</feature>
<organism evidence="7 8">
    <name type="scientific">Candidatus Kaiserbacteria bacterium RIFCSPLOWO2_12_FULL_45_26</name>
    <dbReference type="NCBI Taxonomy" id="1798525"/>
    <lineage>
        <taxon>Bacteria</taxon>
        <taxon>Candidatus Kaiseribacteriota</taxon>
    </lineage>
</organism>
<evidence type="ECO:0000256" key="1">
    <source>
        <dbReference type="ARBA" id="ARBA00004141"/>
    </source>
</evidence>
<evidence type="ECO:0000256" key="2">
    <source>
        <dbReference type="ARBA" id="ARBA00009773"/>
    </source>
</evidence>
<feature type="transmembrane region" description="Helical" evidence="6">
    <location>
        <begin position="61"/>
        <end position="85"/>
    </location>
</feature>
<keyword evidence="3 6" id="KW-0812">Transmembrane</keyword>
<keyword evidence="4 6" id="KW-1133">Transmembrane helix</keyword>
<comment type="caution">
    <text evidence="7">The sequence shown here is derived from an EMBL/GenBank/DDBJ whole genome shotgun (WGS) entry which is preliminary data.</text>
</comment>
<comment type="subcellular location">
    <subcellularLocation>
        <location evidence="1">Membrane</location>
        <topology evidence="1">Multi-pass membrane protein</topology>
    </subcellularLocation>
</comment>
<keyword evidence="5 6" id="KW-0472">Membrane</keyword>
<accession>A0A1F6FGP4</accession>
<dbReference type="Proteomes" id="UP000177325">
    <property type="component" value="Unassembled WGS sequence"/>
</dbReference>
<feature type="transmembrane region" description="Helical" evidence="6">
    <location>
        <begin position="265"/>
        <end position="287"/>
    </location>
</feature>
<dbReference type="STRING" id="1798525.A3G90_03145"/>
<evidence type="ECO:0000256" key="6">
    <source>
        <dbReference type="SAM" id="Phobius"/>
    </source>
</evidence>
<feature type="transmembrane region" description="Helical" evidence="6">
    <location>
        <begin position="228"/>
        <end position="258"/>
    </location>
</feature>
<name>A0A1F6FGP4_9BACT</name>
<evidence type="ECO:0000313" key="8">
    <source>
        <dbReference type="Proteomes" id="UP000177325"/>
    </source>
</evidence>
<evidence type="ECO:0000256" key="3">
    <source>
        <dbReference type="ARBA" id="ARBA00022692"/>
    </source>
</evidence>
<evidence type="ECO:0000256" key="4">
    <source>
        <dbReference type="ARBA" id="ARBA00022989"/>
    </source>
</evidence>
<dbReference type="PANTHER" id="PTHR21716:SF4">
    <property type="entry name" value="TRANSMEMBRANE PROTEIN 245"/>
    <property type="match status" value="1"/>
</dbReference>
<sequence length="343" mass="37296">MSRVVEYAFFFALLAGAGYFVWIILSPFISALALSTVIVTICYPMYERIKSRVYKQNKTLAAAISTLAVVVIIILPLIFISSLFVKELVSFYQTLGAGQELTIEKYVLNFESVVQNYIPSFDLNITEQIRQGAEWLVRNIGAIFAGTVSTVFIILISLIGSFYFFRDGREFLKIAVKISPLPDKDDEVIFGRLAVAVRTVATGVVLVSLIQGTLAAIGFTIFGIDRAVLWGAVGAILAMIPGLGTLAIMVPGIFFLAISGAVPAAIGLAIWTVVTVIVVDNIIAPHLMSRGNNLHPFIMLTSVMGGISTFGPIGFIIGPVIVTLFTVLLEVYNQYLAREKKRG</sequence>
<dbReference type="EMBL" id="MFMM01000001">
    <property type="protein sequence ID" value="OGG85034.1"/>
    <property type="molecule type" value="Genomic_DNA"/>
</dbReference>
<evidence type="ECO:0000313" key="7">
    <source>
        <dbReference type="EMBL" id="OGG85034.1"/>
    </source>
</evidence>
<reference evidence="7 8" key="1">
    <citation type="journal article" date="2016" name="Nat. Commun.">
        <title>Thousands of microbial genomes shed light on interconnected biogeochemical processes in an aquifer system.</title>
        <authorList>
            <person name="Anantharaman K."/>
            <person name="Brown C.T."/>
            <person name="Hug L.A."/>
            <person name="Sharon I."/>
            <person name="Castelle C.J."/>
            <person name="Probst A.J."/>
            <person name="Thomas B.C."/>
            <person name="Singh A."/>
            <person name="Wilkins M.J."/>
            <person name="Karaoz U."/>
            <person name="Brodie E.L."/>
            <person name="Williams K.H."/>
            <person name="Hubbard S.S."/>
            <person name="Banfield J.F."/>
        </authorList>
    </citation>
    <scope>NUCLEOTIDE SEQUENCE [LARGE SCALE GENOMIC DNA]</scope>
</reference>
<protein>
    <recommendedName>
        <fullName evidence="9">AI-2E family transporter</fullName>
    </recommendedName>
</protein>
<dbReference type="Pfam" id="PF01594">
    <property type="entry name" value="AI-2E_transport"/>
    <property type="match status" value="1"/>
</dbReference>
<dbReference type="PANTHER" id="PTHR21716">
    <property type="entry name" value="TRANSMEMBRANE PROTEIN"/>
    <property type="match status" value="1"/>
</dbReference>
<feature type="transmembrane region" description="Helical" evidence="6">
    <location>
        <begin position="307"/>
        <end position="332"/>
    </location>
</feature>
<dbReference type="InterPro" id="IPR002549">
    <property type="entry name" value="AI-2E-like"/>
</dbReference>
<proteinExistence type="inferred from homology"/>
<feature type="transmembrane region" description="Helical" evidence="6">
    <location>
        <begin position="31"/>
        <end position="49"/>
    </location>
</feature>
<evidence type="ECO:0008006" key="9">
    <source>
        <dbReference type="Google" id="ProtNLM"/>
    </source>
</evidence>